<evidence type="ECO:0000256" key="4">
    <source>
        <dbReference type="ARBA" id="ARBA00022692"/>
    </source>
</evidence>
<protein>
    <submittedName>
        <fullName evidence="13">Sphingosine N-acyltransferase lag1</fullName>
        <ecNumber evidence="13">2.3.1.24</ecNumber>
    </submittedName>
</protein>
<comment type="subcellular location">
    <subcellularLocation>
        <location evidence="1">Endoplasmic reticulum membrane</location>
        <topology evidence="1">Multi-pass membrane protein</topology>
    </subcellularLocation>
</comment>
<gene>
    <name evidence="13" type="primary">LAG1_1</name>
    <name evidence="13" type="ORF">AAF712_001899</name>
</gene>
<dbReference type="EC" id="2.3.1.24" evidence="13"/>
<keyword evidence="3 13" id="KW-0808">Transferase</keyword>
<evidence type="ECO:0000256" key="11">
    <source>
        <dbReference type="SAM" id="Phobius"/>
    </source>
</evidence>
<feature type="compositionally biased region" description="Basic and acidic residues" evidence="10">
    <location>
        <begin position="12"/>
        <end position="27"/>
    </location>
</feature>
<evidence type="ECO:0000256" key="6">
    <source>
        <dbReference type="ARBA" id="ARBA00022989"/>
    </source>
</evidence>
<dbReference type="GO" id="GO:0050291">
    <property type="term" value="F:sphingosine N-acyltransferase activity"/>
    <property type="evidence" value="ECO:0007669"/>
    <property type="project" value="UniProtKB-EC"/>
</dbReference>
<comment type="caution">
    <text evidence="13">The sequence shown here is derived from an EMBL/GenBank/DDBJ whole genome shotgun (WGS) entry which is preliminary data.</text>
</comment>
<dbReference type="InterPro" id="IPR006634">
    <property type="entry name" value="TLC-dom"/>
</dbReference>
<feature type="compositionally biased region" description="Basic residues" evidence="10">
    <location>
        <begin position="1"/>
        <end position="11"/>
    </location>
</feature>
<keyword evidence="8" id="KW-0325">Glycoprotein</keyword>
<organism evidence="13 14">
    <name type="scientific">Marasmius tenuissimus</name>
    <dbReference type="NCBI Taxonomy" id="585030"/>
    <lineage>
        <taxon>Eukaryota</taxon>
        <taxon>Fungi</taxon>
        <taxon>Dikarya</taxon>
        <taxon>Basidiomycota</taxon>
        <taxon>Agaricomycotina</taxon>
        <taxon>Agaricomycetes</taxon>
        <taxon>Agaricomycetidae</taxon>
        <taxon>Agaricales</taxon>
        <taxon>Marasmiineae</taxon>
        <taxon>Marasmiaceae</taxon>
        <taxon>Marasmius</taxon>
    </lineage>
</organism>
<proteinExistence type="inferred from homology"/>
<evidence type="ECO:0000256" key="5">
    <source>
        <dbReference type="ARBA" id="ARBA00022824"/>
    </source>
</evidence>
<dbReference type="PANTHER" id="PTHR12560:SF11">
    <property type="entry name" value="CERAMIDE SYNTHASE LAC1-RELATED"/>
    <property type="match status" value="1"/>
</dbReference>
<accession>A0ABR3AAH9</accession>
<feature type="domain" description="TLC" evidence="12">
    <location>
        <begin position="177"/>
        <end position="395"/>
    </location>
</feature>
<evidence type="ECO:0000256" key="10">
    <source>
        <dbReference type="SAM" id="MobiDB-lite"/>
    </source>
</evidence>
<dbReference type="EMBL" id="JBBXMP010000005">
    <property type="protein sequence ID" value="KAL0070678.1"/>
    <property type="molecule type" value="Genomic_DNA"/>
</dbReference>
<evidence type="ECO:0000256" key="7">
    <source>
        <dbReference type="ARBA" id="ARBA00023136"/>
    </source>
</evidence>
<dbReference type="PANTHER" id="PTHR12560">
    <property type="entry name" value="LONGEVITY ASSURANCE FACTOR 1 LAG1"/>
    <property type="match status" value="1"/>
</dbReference>
<name>A0ABR3AAH9_9AGAR</name>
<keyword evidence="7 9" id="KW-0472">Membrane</keyword>
<evidence type="ECO:0000256" key="3">
    <source>
        <dbReference type="ARBA" id="ARBA00022679"/>
    </source>
</evidence>
<feature type="transmembrane region" description="Helical" evidence="11">
    <location>
        <begin position="368"/>
        <end position="386"/>
    </location>
</feature>
<evidence type="ECO:0000259" key="12">
    <source>
        <dbReference type="PROSITE" id="PS50922"/>
    </source>
</evidence>
<comment type="similarity">
    <text evidence="2">Belongs to the sphingosine N-acyltransferase family.</text>
</comment>
<keyword evidence="14" id="KW-1185">Reference proteome</keyword>
<reference evidence="13 14" key="1">
    <citation type="submission" date="2024-05" db="EMBL/GenBank/DDBJ databases">
        <title>A draft genome resource for the thread blight pathogen Marasmius tenuissimus strain MS-2.</title>
        <authorList>
            <person name="Yulfo-Soto G.E."/>
            <person name="Baruah I.K."/>
            <person name="Amoako-Attah I."/>
            <person name="Bukari Y."/>
            <person name="Meinhardt L.W."/>
            <person name="Bailey B.A."/>
            <person name="Cohen S.P."/>
        </authorList>
    </citation>
    <scope>NUCLEOTIDE SEQUENCE [LARGE SCALE GENOMIC DNA]</scope>
    <source>
        <strain evidence="13 14">MS-2</strain>
    </source>
</reference>
<evidence type="ECO:0000256" key="1">
    <source>
        <dbReference type="ARBA" id="ARBA00004477"/>
    </source>
</evidence>
<evidence type="ECO:0000313" key="14">
    <source>
        <dbReference type="Proteomes" id="UP001437256"/>
    </source>
</evidence>
<dbReference type="Proteomes" id="UP001437256">
    <property type="component" value="Unassembled WGS sequence"/>
</dbReference>
<evidence type="ECO:0000256" key="2">
    <source>
        <dbReference type="ARBA" id="ARBA00009808"/>
    </source>
</evidence>
<keyword evidence="13" id="KW-0012">Acyltransferase</keyword>
<feature type="region of interest" description="Disordered" evidence="10">
    <location>
        <begin position="401"/>
        <end position="420"/>
    </location>
</feature>
<dbReference type="InterPro" id="IPR016439">
    <property type="entry name" value="Lag1/Lac1-like"/>
</dbReference>
<feature type="transmembrane region" description="Helical" evidence="11">
    <location>
        <begin position="260"/>
        <end position="279"/>
    </location>
</feature>
<feature type="transmembrane region" description="Helical" evidence="11">
    <location>
        <begin position="185"/>
        <end position="203"/>
    </location>
</feature>
<feature type="region of interest" description="Disordered" evidence="10">
    <location>
        <begin position="1"/>
        <end position="54"/>
    </location>
</feature>
<evidence type="ECO:0000256" key="9">
    <source>
        <dbReference type="PROSITE-ProRule" id="PRU00205"/>
    </source>
</evidence>
<dbReference type="SMART" id="SM00724">
    <property type="entry name" value="TLC"/>
    <property type="match status" value="1"/>
</dbReference>
<keyword evidence="4 9" id="KW-0812">Transmembrane</keyword>
<evidence type="ECO:0000313" key="13">
    <source>
        <dbReference type="EMBL" id="KAL0070678.1"/>
    </source>
</evidence>
<dbReference type="Pfam" id="PF03798">
    <property type="entry name" value="TRAM_LAG1_CLN8"/>
    <property type="match status" value="1"/>
</dbReference>
<sequence length="420" mass="49094">MSKPTARRKVSGRPDDIDTGIEHDPTHHLTGPFLPQTPLGSNTPVRQPSPPPKPQVSPWIRWAIDPLLALKILVVPVVAYLNWELLTPFLTKHVQLALIPSLKSANASQEMSNPFAPFFLLSNPVSTSSPADPRYAKSWGDLIFIAYHIVLLSCIRQTVTVKICRPIARYFGIKKETKLDRFGEQGYAVVYFAFMGAWGYRIMKELPTFWYRTEYFWIGKFFSRLPELKRYYLTQMSYWAQQLLVLALKLEKPRKDYNELVAHHIVTIWLVGWSYLVNLTLIGNAVYMSMDIPDAFLAFSKVLNYIQWERAKAVSFVVFVGVWTYFRHILNFYILWSVWYQYDLVPTTSREWIWEQGTYLAGWMRYQIFAPLLLLQLLNLFWYYLIWRILVRAIAAPTQVDDDRSDDEDDEPVTKNEKND</sequence>
<keyword evidence="5" id="KW-0256">Endoplasmic reticulum</keyword>
<feature type="transmembrane region" description="Helical" evidence="11">
    <location>
        <begin position="313"/>
        <end position="336"/>
    </location>
</feature>
<evidence type="ECO:0000256" key="8">
    <source>
        <dbReference type="ARBA" id="ARBA00023180"/>
    </source>
</evidence>
<dbReference type="PROSITE" id="PS50922">
    <property type="entry name" value="TLC"/>
    <property type="match status" value="1"/>
</dbReference>
<keyword evidence="6 11" id="KW-1133">Transmembrane helix</keyword>